<keyword evidence="1" id="KW-0812">Transmembrane</keyword>
<feature type="transmembrane region" description="Helical" evidence="1">
    <location>
        <begin position="38"/>
        <end position="58"/>
    </location>
</feature>
<evidence type="ECO:0000313" key="3">
    <source>
        <dbReference type="Proteomes" id="UP000034098"/>
    </source>
</evidence>
<dbReference type="Proteomes" id="UP000034098">
    <property type="component" value="Unassembled WGS sequence"/>
</dbReference>
<dbReference type="RefSeq" id="WP_045300771.1">
    <property type="nucleotide sequence ID" value="NZ_JYJA01000038.1"/>
</dbReference>
<dbReference type="PATRIC" id="fig|69370.6.peg.3039"/>
<sequence>MTDISADPWRQFIQSGRALRLEVERVQLTATLKRNTRYLLVTGGISVAVLAVMVGLFASGIGRAVTYVLLAILLVVMLGNVGLGLITRRRVLKTLAVEGVFIEVDAAGIRLAGVPPLAWAQTLGVVVSDNRATIDDGKGLARRLRTLTYHTGGSLNSVVIGLHDMRSVRAAASGPRVASLDLGMHDHGAVVLNLDVALDREQCDQVREALRAATALNSVPFRFTADNGTVAQATLQMGRGDRLTVS</sequence>
<proteinExistence type="predicted"/>
<feature type="transmembrane region" description="Helical" evidence="1">
    <location>
        <begin position="64"/>
        <end position="86"/>
    </location>
</feature>
<organism evidence="2 3">
    <name type="scientific">Microbacterium trichothecenolyticum</name>
    <name type="common">Aureobacterium trichothecenolyticum</name>
    <dbReference type="NCBI Taxonomy" id="69370"/>
    <lineage>
        <taxon>Bacteria</taxon>
        <taxon>Bacillati</taxon>
        <taxon>Actinomycetota</taxon>
        <taxon>Actinomycetes</taxon>
        <taxon>Micrococcales</taxon>
        <taxon>Microbacteriaceae</taxon>
        <taxon>Microbacterium</taxon>
    </lineage>
</organism>
<keyword evidence="1" id="KW-0472">Membrane</keyword>
<dbReference type="AlphaFoldDB" id="A0A0M2HA75"/>
<dbReference type="OrthoDB" id="5057714at2"/>
<keyword evidence="3" id="KW-1185">Reference proteome</keyword>
<keyword evidence="1" id="KW-1133">Transmembrane helix</keyword>
<protein>
    <submittedName>
        <fullName evidence="2">Uncharacterized protein</fullName>
    </submittedName>
</protein>
<gene>
    <name evidence="2" type="ORF">RS82_02985</name>
</gene>
<name>A0A0M2HA75_MICTR</name>
<evidence type="ECO:0000256" key="1">
    <source>
        <dbReference type="SAM" id="Phobius"/>
    </source>
</evidence>
<dbReference type="EMBL" id="JYJA01000038">
    <property type="protein sequence ID" value="KJL41069.1"/>
    <property type="molecule type" value="Genomic_DNA"/>
</dbReference>
<comment type="caution">
    <text evidence="2">The sequence shown here is derived from an EMBL/GenBank/DDBJ whole genome shotgun (WGS) entry which is preliminary data.</text>
</comment>
<evidence type="ECO:0000313" key="2">
    <source>
        <dbReference type="EMBL" id="KJL41069.1"/>
    </source>
</evidence>
<reference evidence="2 3" key="1">
    <citation type="submission" date="2015-02" db="EMBL/GenBank/DDBJ databases">
        <title>Draft genome sequences of ten Microbacterium spp. with emphasis on heavy metal contaminated environments.</title>
        <authorList>
            <person name="Corretto E."/>
        </authorList>
    </citation>
    <scope>NUCLEOTIDE SEQUENCE [LARGE SCALE GENOMIC DNA]</scope>
    <source>
        <strain evidence="2 3">DSM 8608</strain>
    </source>
</reference>
<accession>A0A0M2HA75</accession>